<comment type="similarity">
    <text evidence="1">Belongs to the DP1 family.</text>
</comment>
<evidence type="ECO:0000256" key="2">
    <source>
        <dbReference type="SAM" id="MobiDB-lite"/>
    </source>
</evidence>
<name>A0AAQ3QHC1_9LILI</name>
<keyword evidence="1" id="KW-1133">Transmembrane helix</keyword>
<sequence length="216" mass="25303">MEEAELKINANKTNGRLLFGYAYPALECFNMLEQHPSNTRQLQFWCQYWIIVAIVTMIEMLGDFLLPLLPMYYIQAKLVFLVYLWHPKTMGTDIVYETFLRPLVMQYEPDIEERFRNLRAKSGQLLIFYLKNFTEKGQTLFIEVLRYVVSKATSSSERIKRASPLSRPVSIKSSPVSIKKEQDKKEEEKNGVEKLEHIADILLASEKKNRRSSLQK</sequence>
<feature type="compositionally biased region" description="Basic and acidic residues" evidence="2">
    <location>
        <begin position="178"/>
        <end position="192"/>
    </location>
</feature>
<keyword evidence="1" id="KW-0472">Membrane</keyword>
<dbReference type="InterPro" id="IPR004345">
    <property type="entry name" value="TB2_DP1_HVA22"/>
</dbReference>
<evidence type="ECO:0000313" key="4">
    <source>
        <dbReference type="Proteomes" id="UP001327560"/>
    </source>
</evidence>
<keyword evidence="4" id="KW-1185">Reference proteome</keyword>
<feature type="compositionally biased region" description="Low complexity" evidence="2">
    <location>
        <begin position="168"/>
        <end position="177"/>
    </location>
</feature>
<evidence type="ECO:0000256" key="1">
    <source>
        <dbReference type="RuleBase" id="RU362006"/>
    </source>
</evidence>
<feature type="transmembrane region" description="Helical" evidence="1">
    <location>
        <begin position="48"/>
        <end position="69"/>
    </location>
</feature>
<dbReference type="Pfam" id="PF03134">
    <property type="entry name" value="TB2_DP1_HVA22"/>
    <property type="match status" value="1"/>
</dbReference>
<accession>A0AAQ3QHC1</accession>
<reference evidence="3 4" key="1">
    <citation type="submission" date="2023-10" db="EMBL/GenBank/DDBJ databases">
        <title>Chromosome-scale genome assembly provides insights into flower coloration mechanisms of Canna indica.</title>
        <authorList>
            <person name="Li C."/>
        </authorList>
    </citation>
    <scope>NUCLEOTIDE SEQUENCE [LARGE SCALE GENOMIC DNA]</scope>
    <source>
        <tissue evidence="3">Flower</tissue>
    </source>
</reference>
<dbReference type="Proteomes" id="UP001327560">
    <property type="component" value="Chromosome 7"/>
</dbReference>
<keyword evidence="1" id="KW-0812">Transmembrane</keyword>
<dbReference type="GO" id="GO:0016020">
    <property type="term" value="C:membrane"/>
    <property type="evidence" value="ECO:0007669"/>
    <property type="project" value="UniProtKB-SubCell"/>
</dbReference>
<gene>
    <name evidence="3" type="ORF">Cni_G21508</name>
</gene>
<proteinExistence type="inferred from homology"/>
<dbReference type="EMBL" id="CP136896">
    <property type="protein sequence ID" value="WOL12741.1"/>
    <property type="molecule type" value="Genomic_DNA"/>
</dbReference>
<comment type="caution">
    <text evidence="1">Lacks conserved residue(s) required for the propagation of feature annotation.</text>
</comment>
<protein>
    <recommendedName>
        <fullName evidence="1">HVA22-like protein</fullName>
    </recommendedName>
</protein>
<evidence type="ECO:0000313" key="3">
    <source>
        <dbReference type="EMBL" id="WOL12741.1"/>
    </source>
</evidence>
<dbReference type="PANTHER" id="PTHR12300">
    <property type="entry name" value="HVA22-LIKE PROTEINS"/>
    <property type="match status" value="1"/>
</dbReference>
<dbReference type="PANTHER" id="PTHR12300:SF178">
    <property type="entry name" value="HVA22-LIKE PROTEIN"/>
    <property type="match status" value="1"/>
</dbReference>
<organism evidence="3 4">
    <name type="scientific">Canna indica</name>
    <name type="common">Indian-shot</name>
    <dbReference type="NCBI Taxonomy" id="4628"/>
    <lineage>
        <taxon>Eukaryota</taxon>
        <taxon>Viridiplantae</taxon>
        <taxon>Streptophyta</taxon>
        <taxon>Embryophyta</taxon>
        <taxon>Tracheophyta</taxon>
        <taxon>Spermatophyta</taxon>
        <taxon>Magnoliopsida</taxon>
        <taxon>Liliopsida</taxon>
        <taxon>Zingiberales</taxon>
        <taxon>Cannaceae</taxon>
        <taxon>Canna</taxon>
    </lineage>
</organism>
<feature type="region of interest" description="Disordered" evidence="2">
    <location>
        <begin position="165"/>
        <end position="192"/>
    </location>
</feature>
<dbReference type="AlphaFoldDB" id="A0AAQ3QHC1"/>
<comment type="subcellular location">
    <subcellularLocation>
        <location evidence="1">Membrane</location>
        <topology evidence="1">Multi-pass membrane protein</topology>
    </subcellularLocation>
</comment>